<organism evidence="1 2">
    <name type="scientific">Holotrichia oblita</name>
    <name type="common">Chafer beetle</name>
    <dbReference type="NCBI Taxonomy" id="644536"/>
    <lineage>
        <taxon>Eukaryota</taxon>
        <taxon>Metazoa</taxon>
        <taxon>Ecdysozoa</taxon>
        <taxon>Arthropoda</taxon>
        <taxon>Hexapoda</taxon>
        <taxon>Insecta</taxon>
        <taxon>Pterygota</taxon>
        <taxon>Neoptera</taxon>
        <taxon>Endopterygota</taxon>
        <taxon>Coleoptera</taxon>
        <taxon>Polyphaga</taxon>
        <taxon>Scarabaeiformia</taxon>
        <taxon>Scarabaeidae</taxon>
        <taxon>Melolonthinae</taxon>
        <taxon>Holotrichia</taxon>
    </lineage>
</organism>
<gene>
    <name evidence="1" type="ORF">MML48_5g00007152</name>
</gene>
<proteinExistence type="predicted"/>
<evidence type="ECO:0000313" key="1">
    <source>
        <dbReference type="EMBL" id="KAI4460965.1"/>
    </source>
</evidence>
<name>A0ACB9T2B7_HOLOL</name>
<sequence length="2534" mass="282784">MVFTPEEDAFFLMAHYRSGTRNADGSWIYNLGSCLQQFTQQFPDREFDRHNFVDRKNNIIKRFQEKNCICKWKSSGRPTKLTQATMDDIEHRMTNPDIVLVHYLNVPYPDDNKLAVITPSLALWADKKEWTKDELVSQLKPMFYSEDEPDLNNELEISTAETVEAIVSQLMEKQRVARQAALVKQLECGCPDSTCADGKTCSHPMRRINAKMEISSSPIPSSSSNSRLNSSENNNQVSSTTGTGSSMVLTNNHSPRVYSRENRNQHSQVSRDSSNGNTPPLVFSLSQIQGGGGLLILNSNSSTSSNSNTRQSLVAPVSVANFVCNTNTRSMSKNSENQKNGPLILKQEGMDTNPSSCCRQTNQLINGKVLSQRETKMDVSNDNMQQSVFDYGRQENMIAHQTDMVMSAPSTPSKHMDTSTQDDVNEDFKQNFCNDTVVLLGTDSRGSLVSKSDSSSIINGGFFNETLDLSQEDIQRTLSANMPMCSRDLENHQARNTDVSAAQGSTISKHVQHHQETTLENELNPMDFINNCDVVVSPTHVVDDDVFVNLDAFDMLGEFPDLEVLDSGHAGLLDVNPSEVSGNEKSHAQMNSNIQMEGTAKITDYSPEWAYPEGGVKVLVTGPWHSNGPYTVLFDACAVPTTLVQSGVLRCYCPAHEAGLATLQVACDGYVISNSVMFEYKLPPREDQITTQEPTTERSNDNLLKFTLLQRLEAMDDRLQIKQEPQDGDVVEDTALFTQANFEDRLVTYCQTMTSRSWRHGEELSVSWFASHRGMTLLHLAASLGYSRLVCAMLHWRAENSSLLLETEVDALSQDEDGYTPLMWACARGHTETAVMLYKWNHTALNIRNNLNQSALECARINSHPELVKELEKLEQRRDKANMLLQSNNLSVDNTSSPTVISPASSVTSLTSITSNSKSHDGVFLRPGAVTRSESQKYKMLNLDLEALSSEGNSTGTNKFLSSSPTSILADDNQRNNNGRLTKRSSVDSGIYMAYGQIVDVAQKNKKVNKDTTKLSRFDRSMSLPLNSPNTCNPDMSLDVDQDTTPSRRMDIALYSEYEPDIKDDNDSFPEANVETIEENTDTEQEFSENELNEVVELDIQEQRTHRKRMFEGRDGTKWSTCLDKFVHCDVATPRQFKPSIFSCPAISMLFHDSPSPPPTTADFCEFFQASGTVSEKDFSNLTLSEKLTDPTKGRLQQEQDKERAAAVIIQNYYRRYKQYAYFKQMTHAAMVIQNGYRSYCEHKRFKKSQAAVCIQNYYPDYKEQGGRGSRRYTAGQNPDIVLVHYLNVPYPDDNKLAVITPSLALWADKKEWTKDELVSQLKPMFYSEDEPDLNNELEISTAETVEAIVSQLMEKQRVARQAALVKQLECGCPDSTCADGKTCSHPMRRINAKMEISSSPIPSSSSNSRLNSSENNNQVSSTTGTGSSMVLTNNHSPRVYSRENRNQHSQVSRDSSNGNTPPLVFSLSQIQGGGGLLILNSNSSTSSNSNTRQSLVAPVSVANFVCNTNTRSMSKNSENQKNGPLILKQEGMDTNPSSCCRQTNQLINGKVLSQRETKMDVSNDNMQQSVFDYGRQENMIAHQTDMVMSAPSTPSKHMDTSTQDDVNEDFKQNFCNDTVVLLGTDSRGSLVSKSDSSSIINGGFFNETLDLSQEDIQRTLSANMPMCSRDLENHQARNTDVSAAQGSTISKHVQHHQETTLENELNPMDFINNCDVVVSPTHVVDDDVFVNLDAFDMLGEFPDLEVLDSGHAGLLDVNPSEVSGNEKSHAQMNSNIQMEGTAKITDYSPEWAYPEGGVKVLVTGPWHSNGPYTVLFDACAVPTTLVQSGVLRCYCPAHEAGLATLQVACDGYVISNSVMFEYKLPPREDQITTQEPTTERSNDNLLKFTLLQRLEAMDDRLQIKQEPQDGDVVEDTALFTQANFEDRLVTYCQTMTSRSWRHGEELSVSWFASHRGMTLLHLAASLGYSRLVCAMLHWRAENSSLLLETEVDALSQDEDGYTPLMWACARGHTETAVMLYKWNHTALNIRNNLNQSALECARINSHPELVKELEKLEQRRDKANMLLQSNNLSVDNTSSPTVISPASSVTSLTSITSNSKSHDGVFLRPGAVTRSESQKYKMLNLDLEALSSEGNSTGTNKFLSSSPTSILADDNQRNNNGRLTKRSSVDSGIYMAYGQIVDVAQKNKKVNKDTTKLSRFDRSMSLPLNSPNTCNPDMSLDVDQDTTPSRRMDIALWEQDARVLTLAEQIIAAMPDRIKNESEEMLLDSSPGPPEANDTLSDVFMEPLLDQSAASSFESTEFNFEFSDHNYRHCDVATPASSLSPASSSCLQSPCSFTLDSPSPPPTTADFCEFFQASGTVFEKDFSNLTLSDREQRELYEAAKIIQKAYRSYKGRLQQEQDKERAAAVIIQNYYRRYKQYAYFKQMTHAAMVIQNGYRSYCEHKRFKKSQEAAVCIQNYYRNYKEQGGRGSREGTPAAGLKLQKERAEKEKQGDQSVDVHQKSASQGASSTSTGLNSGFEKGEPNRKDCRYE</sequence>
<dbReference type="EMBL" id="CM043019">
    <property type="protein sequence ID" value="KAI4460965.1"/>
    <property type="molecule type" value="Genomic_DNA"/>
</dbReference>
<reference evidence="1" key="1">
    <citation type="submission" date="2022-04" db="EMBL/GenBank/DDBJ databases">
        <title>Chromosome-scale genome assembly of Holotrichia oblita Faldermann.</title>
        <authorList>
            <person name="Rongchong L."/>
        </authorList>
    </citation>
    <scope>NUCLEOTIDE SEQUENCE</scope>
    <source>
        <strain evidence="1">81SQS9</strain>
    </source>
</reference>
<dbReference type="Proteomes" id="UP001056778">
    <property type="component" value="Chromosome 5"/>
</dbReference>
<evidence type="ECO:0000313" key="2">
    <source>
        <dbReference type="Proteomes" id="UP001056778"/>
    </source>
</evidence>
<accession>A0ACB9T2B7</accession>
<comment type="caution">
    <text evidence="1">The sequence shown here is derived from an EMBL/GenBank/DDBJ whole genome shotgun (WGS) entry which is preliminary data.</text>
</comment>
<protein>
    <submittedName>
        <fullName evidence="1">Calmodulin-binding transcription activator camta</fullName>
    </submittedName>
</protein>
<keyword evidence="2" id="KW-1185">Reference proteome</keyword>